<evidence type="ECO:0000313" key="3">
    <source>
        <dbReference type="EMBL" id="BAO55421.1"/>
    </source>
</evidence>
<dbReference type="KEGG" id="nmf:NMS_1412"/>
<protein>
    <recommendedName>
        <fullName evidence="2">Peptidase M16C associated domain-containing protein</fullName>
    </recommendedName>
</protein>
<dbReference type="STRING" id="1454201.NMS_1412"/>
<keyword evidence="4" id="KW-1185">Reference proteome</keyword>
<dbReference type="Pfam" id="PF05193">
    <property type="entry name" value="Peptidase_M16_C"/>
    <property type="match status" value="2"/>
</dbReference>
<name>W8VZZ2_9FLAO</name>
<gene>
    <name evidence="3" type="ORF">NMS_1412</name>
</gene>
<dbReference type="InterPro" id="IPR011765">
    <property type="entry name" value="Pept_M16_N"/>
</dbReference>
<dbReference type="GO" id="GO:0046872">
    <property type="term" value="F:metal ion binding"/>
    <property type="evidence" value="ECO:0007669"/>
    <property type="project" value="InterPro"/>
</dbReference>
<dbReference type="HOGENOM" id="CLU_007487_0_1_10"/>
<dbReference type="Proteomes" id="UP000031760">
    <property type="component" value="Chromosome"/>
</dbReference>
<dbReference type="AlphaFoldDB" id="W8VZZ2"/>
<dbReference type="InterPro" id="IPR013578">
    <property type="entry name" value="Peptidase_M16C_assoc"/>
</dbReference>
<dbReference type="Pfam" id="PF00675">
    <property type="entry name" value="Peptidase_M16"/>
    <property type="match status" value="2"/>
</dbReference>
<reference evidence="3 4" key="1">
    <citation type="journal article" date="2014" name="Proc. Natl. Acad. Sci. U.S.A.">
        <title>Functional characterization of flavobacteria rhodopsins reveals a unique class of light-driven chloride pump in bacteria.</title>
        <authorList>
            <person name="Yoshizawa S."/>
            <person name="Kumagai Y."/>
            <person name="Kim H."/>
            <person name="Ogura Y."/>
            <person name="Hayashi T."/>
            <person name="Iwasaki W."/>
            <person name="DeLong E.F."/>
            <person name="Kogure K."/>
        </authorList>
    </citation>
    <scope>NUCLEOTIDE SEQUENCE [LARGE SCALE GENOMIC DNA]</scope>
    <source>
        <strain evidence="3 4">S1-08</strain>
    </source>
</reference>
<evidence type="ECO:0000313" key="4">
    <source>
        <dbReference type="Proteomes" id="UP000031760"/>
    </source>
</evidence>
<dbReference type="EMBL" id="AP014548">
    <property type="protein sequence ID" value="BAO55421.1"/>
    <property type="molecule type" value="Genomic_DNA"/>
</dbReference>
<accession>W8VZZ2</accession>
<organism evidence="3 4">
    <name type="scientific">Nonlabens marinus S1-08</name>
    <dbReference type="NCBI Taxonomy" id="1454201"/>
    <lineage>
        <taxon>Bacteria</taxon>
        <taxon>Pseudomonadati</taxon>
        <taxon>Bacteroidota</taxon>
        <taxon>Flavobacteriia</taxon>
        <taxon>Flavobacteriales</taxon>
        <taxon>Flavobacteriaceae</taxon>
        <taxon>Nonlabens</taxon>
    </lineage>
</organism>
<feature type="domain" description="Peptidase M16C associated" evidence="2">
    <location>
        <begin position="384"/>
        <end position="645"/>
    </location>
</feature>
<sequence>MAQQPSSSFEINFERYELDNGLTVLLHEDHSDPVVGVALTAHVGSAREKEGRTGFAHLFEHLLFLESENLGKGGLDAMSARIGGSGANGSTNRDRTNYFQTVPSDALEKMIWAEADKLGYFINTVTEPVLAKEKQVVKNEKRQAVDNRPYGHDNYVIGKNLYPVGHPYNWQVIGSLEDLQNATVDDVKEFYKKWYTPNNTVLTIAGDFNPREAKQWIEKYFAEIPSGAPVAALQKQPVQIPVSKRLYYEDNFAALPQLSMVWPGVPLYDKDSYALGVLSTYLSSGKSAPLNKVIVDSLKLASRVSMSDQNAELAGEINIAVRAYDGVDLNKVQDAIYLGLADFEKNGISKDDLDRIKAQQETRFYRGLSSVLGKGFQLAQYEIFAGGADYINQDLERIQQVTAEDVMDVYERYIKNKNYIATSFVPKGAAELALENSDLAQVVEEQIENNVDADVDPNVIATYERTPSSFDRSVEPEYGPSLELKIPEVWKTTLSNGINVYGITTSEVPLVNIDLEIKGGLLLENPNKIGVSNLLSRMLLKGTKDRTTEELEQAIDDLGASVFVSASDQGISLNATVLKRNYEALMNLISEILLEPRWDDEEFELLKQSVASQLTQQQSDPNSIASNEFSKLIYGKDHILAQNNLGTNSSIENITIKDLKKYYTNYVAPGLSSYRVVGAVDEKEVTTALQQLEKLWKPKSVNFPKLSAIPVLEESKIYFYDVPGAKQSVLRFGYPALAYTDTDFYPVQIMNYRLGGGGFASQLTQELREGKGYTYGIRSGFSGSEFTGPFSVSSGVRSNVTLESSQLIKEILENYGDSFSPEDLAITKSFLVKSKALAFETDQAKLGMLTVIDKYDQPVDFALEQQELVEEMTVEQIKELARKYIIPGQMYYLIVGDAATQLERMKELGYGEPIRLN</sequence>
<dbReference type="SUPFAM" id="SSF63411">
    <property type="entry name" value="LuxS/MPP-like metallohydrolase"/>
    <property type="match status" value="4"/>
</dbReference>
<proteinExistence type="inferred from homology"/>
<dbReference type="InterPro" id="IPR011249">
    <property type="entry name" value="Metalloenz_LuxS/M16"/>
</dbReference>
<dbReference type="Gene3D" id="3.30.830.10">
    <property type="entry name" value="Metalloenzyme, LuxS/M16 peptidase-like"/>
    <property type="match status" value="4"/>
</dbReference>
<dbReference type="SMART" id="SM01264">
    <property type="entry name" value="M16C_associated"/>
    <property type="match status" value="1"/>
</dbReference>
<dbReference type="PANTHER" id="PTHR11851:SF49">
    <property type="entry name" value="MITOCHONDRIAL-PROCESSING PEPTIDASE SUBUNIT ALPHA"/>
    <property type="match status" value="1"/>
</dbReference>
<dbReference type="PANTHER" id="PTHR11851">
    <property type="entry name" value="METALLOPROTEASE"/>
    <property type="match status" value="1"/>
</dbReference>
<dbReference type="InterPro" id="IPR007863">
    <property type="entry name" value="Peptidase_M16_C"/>
</dbReference>
<dbReference type="GO" id="GO:0006508">
    <property type="term" value="P:proteolysis"/>
    <property type="evidence" value="ECO:0007669"/>
    <property type="project" value="InterPro"/>
</dbReference>
<evidence type="ECO:0000259" key="2">
    <source>
        <dbReference type="SMART" id="SM01264"/>
    </source>
</evidence>
<comment type="similarity">
    <text evidence="1">Belongs to the peptidase M16 family.</text>
</comment>
<dbReference type="InterPro" id="IPR050361">
    <property type="entry name" value="MPP/UQCRC_Complex"/>
</dbReference>
<evidence type="ECO:0000256" key="1">
    <source>
        <dbReference type="ARBA" id="ARBA00007261"/>
    </source>
</evidence>